<dbReference type="EMBL" id="BARW01035283">
    <property type="protein sequence ID" value="GAJ19172.1"/>
    <property type="molecule type" value="Genomic_DNA"/>
</dbReference>
<feature type="region of interest" description="Disordered" evidence="1">
    <location>
        <begin position="1"/>
        <end position="30"/>
    </location>
</feature>
<organism evidence="2">
    <name type="scientific">marine sediment metagenome</name>
    <dbReference type="NCBI Taxonomy" id="412755"/>
    <lineage>
        <taxon>unclassified sequences</taxon>
        <taxon>metagenomes</taxon>
        <taxon>ecological metagenomes</taxon>
    </lineage>
</organism>
<reference evidence="2" key="1">
    <citation type="journal article" date="2014" name="Front. Microbiol.">
        <title>High frequency of phylogenetically diverse reductive dehalogenase-homologous genes in deep subseafloor sedimentary metagenomes.</title>
        <authorList>
            <person name="Kawai M."/>
            <person name="Futagami T."/>
            <person name="Toyoda A."/>
            <person name="Takaki Y."/>
            <person name="Nishi S."/>
            <person name="Hori S."/>
            <person name="Arai W."/>
            <person name="Tsubouchi T."/>
            <person name="Morono Y."/>
            <person name="Uchiyama I."/>
            <person name="Ito T."/>
            <person name="Fujiyama A."/>
            <person name="Inagaki F."/>
            <person name="Takami H."/>
        </authorList>
    </citation>
    <scope>NUCLEOTIDE SEQUENCE</scope>
    <source>
        <strain evidence="2">Expedition CK06-06</strain>
    </source>
</reference>
<evidence type="ECO:0000256" key="1">
    <source>
        <dbReference type="SAM" id="MobiDB-lite"/>
    </source>
</evidence>
<sequence length="93" mass="10667">MGVRKLRGELGQTTRHYPLLRQPPGREKAQAGTTRVIWVGHLDAMAVRKMIKLFLACLWLVWREAEGLPTRSPYAIEKQGHSSVISPWEMTDR</sequence>
<comment type="caution">
    <text evidence="2">The sequence shown here is derived from an EMBL/GenBank/DDBJ whole genome shotgun (WGS) entry which is preliminary data.</text>
</comment>
<name>X1VJQ3_9ZZZZ</name>
<accession>X1VJQ3</accession>
<protein>
    <submittedName>
        <fullName evidence="2">Uncharacterized protein</fullName>
    </submittedName>
</protein>
<gene>
    <name evidence="2" type="ORF">S12H4_55067</name>
</gene>
<dbReference type="AlphaFoldDB" id="X1VJQ3"/>
<evidence type="ECO:0000313" key="2">
    <source>
        <dbReference type="EMBL" id="GAJ19172.1"/>
    </source>
</evidence>
<proteinExistence type="predicted"/>